<reference evidence="2 3" key="1">
    <citation type="submission" date="2018-11" db="EMBL/GenBank/DDBJ databases">
        <authorList>
            <consortium name="Pathogen Informatics"/>
        </authorList>
    </citation>
    <scope>NUCLEOTIDE SEQUENCE [LARGE SCALE GENOMIC DNA]</scope>
</reference>
<gene>
    <name evidence="2" type="ORF">CGOC_LOCUS636</name>
</gene>
<feature type="compositionally biased region" description="Polar residues" evidence="1">
    <location>
        <begin position="68"/>
        <end position="85"/>
    </location>
</feature>
<sequence length="159" mass="17999">MCKSTSRVNTAVLHYMDSLRSQRRAIAPHDISLLDDSEAVFDDQVLTNCEYMAGEFLKEILDVIDEGNSSSGSSVQMDRSESSYTDVGLSSDEGLQSDYSWHSDMGHYDLDGMDAVPMAGHFEEFQCNTFDIDPNTPPQWQDVDQYYDELMRLEGEENL</sequence>
<proteinExistence type="predicted"/>
<dbReference type="AlphaFoldDB" id="A0A3P6RQF1"/>
<dbReference type="Proteomes" id="UP000271889">
    <property type="component" value="Unassembled WGS sequence"/>
</dbReference>
<feature type="region of interest" description="Disordered" evidence="1">
    <location>
        <begin position="68"/>
        <end position="91"/>
    </location>
</feature>
<evidence type="ECO:0000313" key="2">
    <source>
        <dbReference type="EMBL" id="VDK45951.1"/>
    </source>
</evidence>
<dbReference type="EMBL" id="UYRV01000956">
    <property type="protein sequence ID" value="VDK45951.1"/>
    <property type="molecule type" value="Genomic_DNA"/>
</dbReference>
<accession>A0A3P6RQF1</accession>
<organism evidence="2 3">
    <name type="scientific">Cylicostephanus goldi</name>
    <name type="common">Nematode worm</name>
    <dbReference type="NCBI Taxonomy" id="71465"/>
    <lineage>
        <taxon>Eukaryota</taxon>
        <taxon>Metazoa</taxon>
        <taxon>Ecdysozoa</taxon>
        <taxon>Nematoda</taxon>
        <taxon>Chromadorea</taxon>
        <taxon>Rhabditida</taxon>
        <taxon>Rhabditina</taxon>
        <taxon>Rhabditomorpha</taxon>
        <taxon>Strongyloidea</taxon>
        <taxon>Strongylidae</taxon>
        <taxon>Cylicostephanus</taxon>
    </lineage>
</organism>
<evidence type="ECO:0000256" key="1">
    <source>
        <dbReference type="SAM" id="MobiDB-lite"/>
    </source>
</evidence>
<keyword evidence="3" id="KW-1185">Reference proteome</keyword>
<name>A0A3P6RQF1_CYLGO</name>
<evidence type="ECO:0000313" key="3">
    <source>
        <dbReference type="Proteomes" id="UP000271889"/>
    </source>
</evidence>
<protein>
    <submittedName>
        <fullName evidence="2">Uncharacterized protein</fullName>
    </submittedName>
</protein>
<dbReference type="OrthoDB" id="691130at2759"/>